<dbReference type="EMBL" id="SNRY01002548">
    <property type="protein sequence ID" value="KAA6324550.1"/>
    <property type="molecule type" value="Genomic_DNA"/>
</dbReference>
<feature type="domain" description="DUF4435" evidence="1">
    <location>
        <begin position="30"/>
        <end position="261"/>
    </location>
</feature>
<accession>A0A5J4QUJ0</accession>
<gene>
    <name evidence="2" type="ORF">EZS27_026133</name>
</gene>
<dbReference type="InterPro" id="IPR029492">
    <property type="entry name" value="DUF4435"/>
</dbReference>
<evidence type="ECO:0000313" key="2">
    <source>
        <dbReference type="EMBL" id="KAA6324550.1"/>
    </source>
</evidence>
<organism evidence="2">
    <name type="scientific">termite gut metagenome</name>
    <dbReference type="NCBI Taxonomy" id="433724"/>
    <lineage>
        <taxon>unclassified sequences</taxon>
        <taxon>metagenomes</taxon>
        <taxon>organismal metagenomes</taxon>
    </lineage>
</organism>
<dbReference type="Pfam" id="PF14491">
    <property type="entry name" value="DUF4435"/>
    <property type="match status" value="1"/>
</dbReference>
<comment type="caution">
    <text evidence="2">The sequence shown here is derived from an EMBL/GenBank/DDBJ whole genome shotgun (WGS) entry which is preliminary data.</text>
</comment>
<proteinExistence type="predicted"/>
<evidence type="ECO:0000259" key="1">
    <source>
        <dbReference type="Pfam" id="PF14491"/>
    </source>
</evidence>
<reference evidence="2" key="1">
    <citation type="submission" date="2019-03" db="EMBL/GenBank/DDBJ databases">
        <title>Single cell metagenomics reveals metabolic interactions within the superorganism composed of flagellate Streblomastix strix and complex community of Bacteroidetes bacteria on its surface.</title>
        <authorList>
            <person name="Treitli S.C."/>
            <person name="Kolisko M."/>
            <person name="Husnik F."/>
            <person name="Keeling P."/>
            <person name="Hampl V."/>
        </authorList>
    </citation>
    <scope>NUCLEOTIDE SEQUENCE</scope>
    <source>
        <strain evidence="2">STM</strain>
    </source>
</reference>
<protein>
    <recommendedName>
        <fullName evidence="1">DUF4435 domain-containing protein</fullName>
    </recommendedName>
</protein>
<dbReference type="AlphaFoldDB" id="A0A5J4QUJ0"/>
<name>A0A5J4QUJ0_9ZZZZ</name>
<sequence length="313" mass="36901">MFEEGSNYYEQLATYYIAEAHLLGHSFCAIVEAETDMQFWEKIFIYLNLSPHFIYFSKNPTGNETTGVAQCLKFKAYACPRFVICIDSDYRYLMREEGISPDKFIFQTYTYSIENHYCHHTRFNSVYKTLCSIDNEMFDFHRFSEQYSQSLFSLFLWHIYSIKHQLTYLTKSGFLRIINESHEGIPNCDVEHNAQMIIDKLDKSCKDQIHILETKYPDINLSTIKSDLSLLGIIEQNILLYVRGHNVFSLTQKIGKEAINVILNKKKSKLKPAEIEQLYKQRESFSEKLKDWDISNRYPEISHILDDIVNTMQ</sequence>